<evidence type="ECO:0008006" key="3">
    <source>
        <dbReference type="Google" id="ProtNLM"/>
    </source>
</evidence>
<accession>A0ABT4UL12</accession>
<gene>
    <name evidence="1" type="ORF">O3P16_12015</name>
</gene>
<dbReference type="EMBL" id="JAQGEF010000014">
    <property type="protein sequence ID" value="MDA3615536.1"/>
    <property type="molecule type" value="Genomic_DNA"/>
</dbReference>
<dbReference type="Proteomes" id="UP001210231">
    <property type="component" value="Unassembled WGS sequence"/>
</dbReference>
<evidence type="ECO:0000313" key="1">
    <source>
        <dbReference type="EMBL" id="MDA3615536.1"/>
    </source>
</evidence>
<sequence>MVSLISKKYQKDIAFLMFMVLSLNFTAPLYGSGVTGLFDFPGGAEESSNLLPVIYVASTESGNEHMNGLAEAVMGASEPLEEAGASLTDSIEATEQIENFDTDGPSQPEMRGFTPVGASDMVDLFTGDFSYNIPLLDVGGYPVNISYSGNVTMDQEASWVGLGWNINPGAISRNPRCIPDDFNGSDKIIKTNRMKPHTVVGGSLGASLEFSGLPMNLGLGLGAFYNSKTGWGTELSVSPSINLAGQTKADKNSAQTSSPDTTRTKFNLGVKLSLNSQEGLGFSPTAGYSLESMNKGDLGNVSVGTNYNSRAGLTSLTVTGSAPFKYRHQGQDAYSPFSSSVSVDFLKRVGIPTISMPMTSENYNFYVGIGADVTVLHAPINVAGYYSRSEIKLKDQTRSMSAYGYMHFGTGQKDNKALLDLNREKEMPYREKPVAQNIAIPSYTYDVFSVTGEGTGGAFRLYRSDVGHMFDHEIYSKSISVGGGVDIGGGGPPASGKWGGNISLAHTVNSNTKWDNGNIAANNFKFLESEQGSLKEPVYFKNAGEAGVSKQKLFTKFGDDQLVKLKTRTLSGVLVPNFILENKLDIYNDAAQRTGNIAISSNMSNSTQRERRNQLMTYTTASEAVLSGDRYIPSYNVNYFFTNCAPNANNVQYIPRNDGEVRKGHHLSNISVLNADGKRYEYNIPVYNIENREVTYSVKRYPLLDTEKNTVTTRARTGTLLIGEKASQRKISDYDIHDADQDRATDQYYMRQITPAYSHSFLLTGIFSPDYVDATGDGPSEDDMGDAVSFKYSQVYSKQNPYRWRSPVNLIDTALGGFDIEGKQWITKKQLNGNYEEGLKTDFRDDKASYVYGEKEVWYLNSIESKTMIATFEVSLRSDAANQNSELGGLNASQQLYQLDAIKLYSKSDFARFGTNAKPIKAVHLEYDYSLCTNYPLNTNNLTAGGKLTLKKIWFSYNGNEKSKKNAYRFSYRNNQPYQYQAADNWGNYKDPSDNYGTGTGKLTNKDYPYPVPDRLKAGKEANVAPWALDSIILPSGSNIKVSYEADDYGYVQNKRALQLFRIYGLGRTSNLSSADNRLYESKDDAKDHRYVFVKVPFKVNTKAELYDRYLKELNYIYFRLNVRMPDDRLFDIYRKNYEFVKLYAKLKKDSYGIADAVNNIIWFEVQGTSRKGNKDEGYSPLAKAAIQFLRTDLPMKAYPGSAFPADEPLKIGAFASALVGSFKEIANVIAGYHGAMKNREVCKTIDLSTSFVRLATPGYNKTGGGYRVKRVEIRDNWNKMTGQSQAVYGQEYFYTKEVSMGPKKEMISSGVATFEPFLGGEENPFKFPIEEYDEQSGLLGPANSFYTEGPLMESFYPGASVGYSNVRVRSIHHTGVKSKTGWSETKFFTAYDYPVIEKHTPLTDGLLRFKTPVRFNPLKIITEEKTTLSQGFKIELNDMHGKVHMQLTYSESDTKIPLSKTVYYYQSDKLDLNSYKLNNDVLTIDKTGAVSRNQLGRDIELMADFRQQKSKLSTGGLNGNISMFAAGFIPVIIAMILKVPQFSTTTYQAAALSKVVNRRAVLQKVEVYDKGSMVSTENLAYDEETGEVLVTRTNNEYDDPVYNVNIPAHWAYDRMGPAYKNTGVTVTDRIIKGRLQNSANEQFFVPGDEVLCITPRYSQRQDYAVKLWVVKASEAISTTGYLDPVTNIPGYGPFYNDLRFLTRDGNLFTTPQVSGIGTGVNSSMKIIRSGRRNQMGAGIGSYTLKTNPIIGGQLKLDIANNVLNAGAIAFKEDWATQNRYWQIDTCNKLCLCPEGYILNPETNDCVKFIDNYPIVSQYPPSYLGAKRSAQYSLYGLRFFKHNEAVLDNTTILADYNYVNYTNNNAYWKNISPADTVKGVLNRVGLWVVNVKNDSDEDRPVGKDSTIGFIKTFYIPKNKEYFIGISADNYFQIKINCKPFLANETTDQRNFNWWNIYKVRLDSGWNTIQMTGSNGGLIASFGTEIYDNTESEIVHATADSDLKILFSSRIMRGGQVHYGAGYGSYCPNGGCLQEYNGVLYCMASDSTSVVPAKCYNQQPESDGLAPVNPYTLGLLGNYRLWRSYQYYAGRKEQGFGHNDSSDIRTYGTLNNYTPFWNFNPSNNRLEATDLQTHPEWVWSSQNTLYNRRGMGIETKDPLGRFTMGQYGYHGTVPVAVAQNSRYRESAFESFEDYGFDMSSCQSVTDSCARRVLKHFDWSRFKSKIQQLIVHTGKHALKLNESETAGLSFDITNPSSDHLPLWLRLRSGTEPEGMLTDESSRLPVFSPGYGDKIVLSIWVRENGDCQPGDDYRNKVSVTFKTSANQVVNSPVPANISVSTAIEGWQRLAFEITVPEVSSNASKMFINLSGNGRVSYFDDLRIHPYHANMKSFVYDPVSLRLMAELDENNYASFYEYDDEGTLIRVKKETERGIKTIKETRSALLKEDE</sequence>
<reference evidence="1 2" key="1">
    <citation type="submission" date="2022-12" db="EMBL/GenBank/DDBJ databases">
        <title>Chitinophagaceae gen. sp. nov., a new member of the family Chitinophagaceae, isolated from soil in a chemical factory.</title>
        <authorList>
            <person name="Ke Z."/>
        </authorList>
    </citation>
    <scope>NUCLEOTIDE SEQUENCE [LARGE SCALE GENOMIC DNA]</scope>
    <source>
        <strain evidence="1 2">LY-5</strain>
    </source>
</reference>
<proteinExistence type="predicted"/>
<comment type="caution">
    <text evidence="1">The sequence shown here is derived from an EMBL/GenBank/DDBJ whole genome shotgun (WGS) entry which is preliminary data.</text>
</comment>
<dbReference type="RefSeq" id="WP_407031863.1">
    <property type="nucleotide sequence ID" value="NZ_JAQGEF010000014.1"/>
</dbReference>
<protein>
    <recommendedName>
        <fullName evidence="3">PA14 domain-containing protein</fullName>
    </recommendedName>
</protein>
<name>A0ABT4UL12_9BACT</name>
<evidence type="ECO:0000313" key="2">
    <source>
        <dbReference type="Proteomes" id="UP001210231"/>
    </source>
</evidence>
<keyword evidence="2" id="KW-1185">Reference proteome</keyword>
<dbReference type="Gene3D" id="2.60.120.260">
    <property type="entry name" value="Galactose-binding domain-like"/>
    <property type="match status" value="1"/>
</dbReference>
<organism evidence="1 2">
    <name type="scientific">Polluticaenibacter yanchengensis</name>
    <dbReference type="NCBI Taxonomy" id="3014562"/>
    <lineage>
        <taxon>Bacteria</taxon>
        <taxon>Pseudomonadati</taxon>
        <taxon>Bacteroidota</taxon>
        <taxon>Chitinophagia</taxon>
        <taxon>Chitinophagales</taxon>
        <taxon>Chitinophagaceae</taxon>
        <taxon>Polluticaenibacter</taxon>
    </lineage>
</organism>